<keyword evidence="2" id="KW-0732">Signal</keyword>
<feature type="transmembrane region" description="Helical" evidence="1">
    <location>
        <begin position="46"/>
        <end position="64"/>
    </location>
</feature>
<organism evidence="3 4">
    <name type="scientific">Cryomorpha ignava</name>
    <dbReference type="NCBI Taxonomy" id="101383"/>
    <lineage>
        <taxon>Bacteria</taxon>
        <taxon>Pseudomonadati</taxon>
        <taxon>Bacteroidota</taxon>
        <taxon>Flavobacteriia</taxon>
        <taxon>Flavobacteriales</taxon>
        <taxon>Cryomorphaceae</taxon>
        <taxon>Cryomorpha</taxon>
    </lineage>
</organism>
<comment type="caution">
    <text evidence="3">The sequence shown here is derived from an EMBL/GenBank/DDBJ whole genome shotgun (WGS) entry which is preliminary data.</text>
</comment>
<evidence type="ECO:0000256" key="1">
    <source>
        <dbReference type="SAM" id="Phobius"/>
    </source>
</evidence>
<sequence length="89" mass="9691">MSYFSVTFIFLLAAKALLACEICAANQPKGLENITHGPGPAGDFDYIISIIAIIIVLLSLFYSIKFLVKPKEDNPDHVKNIVLNQGLGL</sequence>
<accession>A0A7K3WQ73</accession>
<evidence type="ECO:0000256" key="2">
    <source>
        <dbReference type="SAM" id="SignalP"/>
    </source>
</evidence>
<reference evidence="3 4" key="1">
    <citation type="submission" date="2020-02" db="EMBL/GenBank/DDBJ databases">
        <title>Out from the shadows clarifying the taxonomy of the family Cryomorphaceae and related taxa by utilizing the GTDB taxonomic framework.</title>
        <authorList>
            <person name="Bowman J.P."/>
        </authorList>
    </citation>
    <scope>NUCLEOTIDE SEQUENCE [LARGE SCALE GENOMIC DNA]</scope>
    <source>
        <strain evidence="3 4">QSSC 1-22</strain>
    </source>
</reference>
<dbReference type="Proteomes" id="UP000486602">
    <property type="component" value="Unassembled WGS sequence"/>
</dbReference>
<keyword evidence="4" id="KW-1185">Reference proteome</keyword>
<feature type="signal peptide" evidence="2">
    <location>
        <begin position="1"/>
        <end position="19"/>
    </location>
</feature>
<keyword evidence="1" id="KW-0472">Membrane</keyword>
<gene>
    <name evidence="3" type="ORF">G3O08_09865</name>
</gene>
<evidence type="ECO:0000313" key="4">
    <source>
        <dbReference type="Proteomes" id="UP000486602"/>
    </source>
</evidence>
<keyword evidence="1" id="KW-0812">Transmembrane</keyword>
<dbReference type="EMBL" id="JAAGVY010000015">
    <property type="protein sequence ID" value="NEN23807.1"/>
    <property type="molecule type" value="Genomic_DNA"/>
</dbReference>
<protein>
    <submittedName>
        <fullName evidence="3">Uncharacterized protein</fullName>
    </submittedName>
</protein>
<evidence type="ECO:0000313" key="3">
    <source>
        <dbReference type="EMBL" id="NEN23807.1"/>
    </source>
</evidence>
<name>A0A7K3WQ73_9FLAO</name>
<keyword evidence="1" id="KW-1133">Transmembrane helix</keyword>
<feature type="chain" id="PRO_5029640808" evidence="2">
    <location>
        <begin position="20"/>
        <end position="89"/>
    </location>
</feature>
<proteinExistence type="predicted"/>
<dbReference type="AlphaFoldDB" id="A0A7K3WQ73"/>